<feature type="compositionally biased region" description="Acidic residues" evidence="2">
    <location>
        <begin position="1610"/>
        <end position="1620"/>
    </location>
</feature>
<feature type="compositionally biased region" description="Pro residues" evidence="2">
    <location>
        <begin position="1773"/>
        <end position="1791"/>
    </location>
</feature>
<feature type="compositionally biased region" description="Low complexity" evidence="2">
    <location>
        <begin position="1990"/>
        <end position="2001"/>
    </location>
</feature>
<feature type="compositionally biased region" description="Polar residues" evidence="2">
    <location>
        <begin position="2002"/>
        <end position="2018"/>
    </location>
</feature>
<feature type="compositionally biased region" description="Basic residues" evidence="2">
    <location>
        <begin position="1461"/>
        <end position="1470"/>
    </location>
</feature>
<feature type="compositionally biased region" description="Low complexity" evidence="2">
    <location>
        <begin position="2019"/>
        <end position="2037"/>
    </location>
</feature>
<dbReference type="InParanoid" id="K1R367"/>
<keyword evidence="1" id="KW-0175">Coiled coil</keyword>
<dbReference type="EMBL" id="JH817090">
    <property type="protein sequence ID" value="EKC37949.1"/>
    <property type="molecule type" value="Genomic_DNA"/>
</dbReference>
<feature type="compositionally biased region" description="Basic residues" evidence="2">
    <location>
        <begin position="1030"/>
        <end position="1043"/>
    </location>
</feature>
<accession>K1R367</accession>
<feature type="compositionally biased region" description="Polar residues" evidence="2">
    <location>
        <begin position="551"/>
        <end position="566"/>
    </location>
</feature>
<proteinExistence type="predicted"/>
<sequence length="2475" mass="277635">MAAASENDCLNDPNFAVICNFLDRYGEMIGLGDISYTDLQTWLEDTKHVPSFLVDLHVKLLRRMGKSSVSTERWERYVIKFIHTYSSVDAWEVERFGYKHCKITTKLTILKNLLEKQFDFNSKFKEQINAKPAEDMRFEPLGRDKNGLAYWYLIDKEFNVRVYREDQDDVDAETWEVVCKSRNELAQLIGTLENQIQNNDVKEETESESVSLTENTNGDVKKELSDDEDSGKDTTGFSNLKKEPDKMDEVDGGTEDKEDGADDKKNVDVIKCEKRDKDQNVKVEVKEVKVEVKEVKAEVKEECSVSLEETTTVKEETTAVKEESMQEENVKDSVKVEDGVSIKQESSKESKEESTEVKMDDSSKTEDNLKDKEGLPSETRVGESLGEDRKIGKDPPCEVDMKDIADEEKNPQHDKDSSEEVKEIKAEDGTSMVDETVKTEENVSESDNISKEEEIDKMEENVSKENISTKEKTEKIAENVSKTQDISTKKSTERGEENINRSEDPEKVSKREESAKSQTSDVSKTKSESAESDTVKSEEQVENKEVDPEKSTVSNDESKSVNTFNSIKPCETDGNVKSVSTEEISHIDKEKSDDKIQSQETSSNERTSVSKEKPLGDAVVKDSKVEVSSHNEDNLDKTPKEDKTDSQDKEGISTKSKESEVEARSSTNNDKEISSMEESESKRKSSDLIDKETNSDSSLKVSSEEIKDLKNKSAVDSINDSEEKCSKEKEDLKVEDTVDSKHSENEDIDKGSTEKVEKTEEILHSSEQDKKLDALSRKVDENQQVNVSKTGTGIENEEKAEGKDLQNAPSKKIIDDATVDDTDKDASISLNDANENQESDVNRGQAKNDQEEMKEEKNEESKIESEKTPEKAKQESPVNEVQQEKDPDTAKQSTPKTKKQNLKGRKRGIEFDESAEDSPVEPNSKKAKDGKKIIPRGKRRTPKKVDSSSDSDDIPLSKIGNKSGDSAKKRTESSTPSRKSTRPVKKKKVSSDDEEEEESPKKTKSKRRNIAEKPSESEDEEEGPETTKKGSSKKSKPPTKKTKKQEEQGSSDDDLPLKNSKTAKNTKAKTEEEAASDEDDQGRRRSARVRNMRKKKDPTPEPSSFEEDNVDTEFEVGSEEETSDDEFTPTKGRNAQRQEARKRQLEEDKAEEEIPNDTPCCKCQKTHQPEWLLLCDKCDAAFHTACLRPPLMIIPDGDWYCPPCEHKSLVSRLQENLKDLDTNLKKHERIIKRKQRLAYVGISLDNILKEEYKEKKENIAPDEEEYESEESQKSFNPKPRKSKYIKRTCRQRNTISYKFEDFDDMIDKAIKQEVEEVKEYKKHNYGRSRGKDMANIYEAEGREYIPSDEEKLDKPPPVVNRKKRTRRLTTLDSDDDDDQGEESEEFHLSDETVSEVPEEDQEDTEDEEEISDYSEDGEGWRSGRRSTRKPTRRSSRKRGRHSIFKDFVVDEDEDSEENRRTARRSARKRVTYRDPSSEEEAETEETEEESFDSDDLCSEDSDSKNKKSKKKMEIAKKKKKLETSSETEQESEGSVVKKKSKSSSKKKAKKKVEESESDSEDERNRRSRRNVKKIDFKSLMMSETESEDGGKSSKKKKKVSSSESASSDETGSESEEEEEEAVKKKKKNVIRDESSGTDEYEPEDKNSKLEEKDIEKSVAEDKTEEKTEEPSADSLVVKSDKEKMDAKAELNIPDISAAPLNPSNVVTSENSSIPMNRGFEDQAVHQNVPPQQHNMYSNFSNVPQGPQNVGFHPPQQFPNQRLPYSGMDKPVFQPQPGPMKSPPHLPTPPNHPHSHNQRHISSPPQGISSPPPFPGQNRMASPPHQMMSPSHSQAPPHSQMNPRMSYPSPQHGPRPGDPQNFPNSPPPVPSSQGTPMQFDPRMHQNRMPMDYRGPHPRMLNNSNNPYSQYGNLPPGPQAMNFQNQMRMHGSVPSRMEGPGQMDPVSSSPGGPLTSLGQMVVPGYQGPSQQIPRPGGPPNSMNMGMPRHNMPPIQQSPHSIPQTSASQNAGMLSNTQGQHMPSNMMMQNMPPSSSSSQSVGFNVPSKGMPPSYPGQTPALSNSSQSTTPPASDAPKAGSKRGRPKGSKSKKKKDAAAENESSKSPGSSPQIDAPKFPFPVPPNGEMDQRQMHPAGVPENLQRPMMPGHENRVRPSPYIGRNEAIQGHPVSHAPPPPQPPQPPSDSSSRPPDPKVQSTEDKQRLKDSDKHKRPPENDTQKKPVEEAKSNPSSDDKQKPILSEGSIKQGVEIETGGRQTGKEMMHRPPMGVVGQRPLGPEMGHQIPGPDMGQRPMIPPSSQMGQHPMPPQFSDMSQRMMHPGMMPPRMMDSRGMPMLPHGHPMRAPMSYPGFPYNRDQYGINGHPASIHSSMQDPSSFSSMNPAMMSSPHQNPMMHPSHVSPSMGGGRGFMIDNLLEKNQKSAMSSFSENLEEGASTPAESKGDSSQIEQEYGPGYQGDQEEEGVSDIADIVKGSECKA</sequence>
<dbReference type="InterPro" id="IPR019786">
    <property type="entry name" value="Zinc_finger_PHD-type_CS"/>
</dbReference>
<dbReference type="SUPFAM" id="SSF57903">
    <property type="entry name" value="FYVE/PHD zinc finger"/>
    <property type="match status" value="1"/>
</dbReference>
<evidence type="ECO:0000313" key="3">
    <source>
        <dbReference type="EMBL" id="EKC37949.1"/>
    </source>
</evidence>
<organism evidence="3">
    <name type="scientific">Magallana gigas</name>
    <name type="common">Pacific oyster</name>
    <name type="synonym">Crassostrea gigas</name>
    <dbReference type="NCBI Taxonomy" id="29159"/>
    <lineage>
        <taxon>Eukaryota</taxon>
        <taxon>Metazoa</taxon>
        <taxon>Spiralia</taxon>
        <taxon>Lophotrochozoa</taxon>
        <taxon>Mollusca</taxon>
        <taxon>Bivalvia</taxon>
        <taxon>Autobranchia</taxon>
        <taxon>Pteriomorphia</taxon>
        <taxon>Ostreida</taxon>
        <taxon>Ostreoidea</taxon>
        <taxon>Ostreidae</taxon>
        <taxon>Magallana</taxon>
    </lineage>
</organism>
<name>K1R367_MAGGI</name>
<feature type="compositionally biased region" description="Acidic residues" evidence="2">
    <location>
        <begin position="1260"/>
        <end position="1269"/>
    </location>
</feature>
<feature type="compositionally biased region" description="Low complexity" evidence="2">
    <location>
        <begin position="2366"/>
        <end position="2376"/>
    </location>
</feature>
<feature type="compositionally biased region" description="Basic residues" evidence="2">
    <location>
        <begin position="1422"/>
        <end position="1442"/>
    </location>
</feature>
<dbReference type="PROSITE" id="PS01359">
    <property type="entry name" value="ZF_PHD_1"/>
    <property type="match status" value="1"/>
</dbReference>
<dbReference type="InterPro" id="IPR019787">
    <property type="entry name" value="Znf_PHD-finger"/>
</dbReference>
<evidence type="ECO:0000256" key="1">
    <source>
        <dbReference type="SAM" id="Coils"/>
    </source>
</evidence>
<feature type="region of interest" description="Disordered" evidence="2">
    <location>
        <begin position="2365"/>
        <end position="2393"/>
    </location>
</feature>
<feature type="compositionally biased region" description="Polar residues" evidence="2">
    <location>
        <begin position="1701"/>
        <end position="1714"/>
    </location>
</feature>
<feature type="compositionally biased region" description="Basic and acidic residues" evidence="2">
    <location>
        <begin position="702"/>
        <end position="713"/>
    </location>
</feature>
<feature type="compositionally biased region" description="Basic and acidic residues" evidence="2">
    <location>
        <begin position="386"/>
        <end position="428"/>
    </location>
</feature>
<feature type="compositionally biased region" description="Acidic residues" evidence="2">
    <location>
        <begin position="250"/>
        <end position="261"/>
    </location>
</feature>
<feature type="region of interest" description="Disordered" evidence="2">
    <location>
        <begin position="1342"/>
        <end position="1682"/>
    </location>
</feature>
<feature type="compositionally biased region" description="Basic residues" evidence="2">
    <location>
        <begin position="1084"/>
        <end position="1096"/>
    </location>
</feature>
<feature type="compositionally biased region" description="Basic residues" evidence="2">
    <location>
        <begin position="2076"/>
        <end position="2091"/>
    </location>
</feature>
<feature type="compositionally biased region" description="Basic and acidic residues" evidence="2">
    <location>
        <begin position="608"/>
        <end position="694"/>
    </location>
</feature>
<feature type="compositionally biased region" description="Basic residues" evidence="2">
    <location>
        <begin position="933"/>
        <end position="942"/>
    </location>
</feature>
<protein>
    <submittedName>
        <fullName evidence="3">Remodeling and spacing factor 1</fullName>
    </submittedName>
</protein>
<feature type="compositionally biased region" description="Basic residues" evidence="2">
    <location>
        <begin position="1536"/>
        <end position="1550"/>
    </location>
</feature>
<feature type="compositionally biased region" description="Acidic residues" evidence="2">
    <location>
        <begin position="1104"/>
        <end position="1127"/>
    </location>
</feature>
<feature type="compositionally biased region" description="Low complexity" evidence="2">
    <location>
        <begin position="1821"/>
        <end position="1840"/>
    </location>
</feature>
<dbReference type="PROSITE" id="PS50016">
    <property type="entry name" value="ZF_PHD_2"/>
    <property type="match status" value="1"/>
</dbReference>
<feature type="compositionally biased region" description="Basic and acidic residues" evidence="2">
    <location>
        <begin position="721"/>
        <end position="781"/>
    </location>
</feature>
<feature type="compositionally biased region" description="Pro residues" evidence="2">
    <location>
        <begin position="2169"/>
        <end position="2180"/>
    </location>
</feature>
<dbReference type="InterPro" id="IPR013083">
    <property type="entry name" value="Znf_RING/FYVE/PHD"/>
</dbReference>
<reference evidence="3" key="1">
    <citation type="journal article" date="2012" name="Nature">
        <title>The oyster genome reveals stress adaptation and complexity of shell formation.</title>
        <authorList>
            <person name="Zhang G."/>
            <person name="Fang X."/>
            <person name="Guo X."/>
            <person name="Li L."/>
            <person name="Luo R."/>
            <person name="Xu F."/>
            <person name="Yang P."/>
            <person name="Zhang L."/>
            <person name="Wang X."/>
            <person name="Qi H."/>
            <person name="Xiong Z."/>
            <person name="Que H."/>
            <person name="Xie Y."/>
            <person name="Holland P.W."/>
            <person name="Paps J."/>
            <person name="Zhu Y."/>
            <person name="Wu F."/>
            <person name="Chen Y."/>
            <person name="Wang J."/>
            <person name="Peng C."/>
            <person name="Meng J."/>
            <person name="Yang L."/>
            <person name="Liu J."/>
            <person name="Wen B."/>
            <person name="Zhang N."/>
            <person name="Huang Z."/>
            <person name="Zhu Q."/>
            <person name="Feng Y."/>
            <person name="Mount A."/>
            <person name="Hedgecock D."/>
            <person name="Xu Z."/>
            <person name="Liu Y."/>
            <person name="Domazet-Loso T."/>
            <person name="Du Y."/>
            <person name="Sun X."/>
            <person name="Zhang S."/>
            <person name="Liu B."/>
            <person name="Cheng P."/>
            <person name="Jiang X."/>
            <person name="Li J."/>
            <person name="Fan D."/>
            <person name="Wang W."/>
            <person name="Fu W."/>
            <person name="Wang T."/>
            <person name="Wang B."/>
            <person name="Zhang J."/>
            <person name="Peng Z."/>
            <person name="Li Y."/>
            <person name="Li N."/>
            <person name="Wang J."/>
            <person name="Chen M."/>
            <person name="He Y."/>
            <person name="Tan F."/>
            <person name="Song X."/>
            <person name="Zheng Q."/>
            <person name="Huang R."/>
            <person name="Yang H."/>
            <person name="Du X."/>
            <person name="Chen L."/>
            <person name="Yang M."/>
            <person name="Gaffney P.M."/>
            <person name="Wang S."/>
            <person name="Luo L."/>
            <person name="She Z."/>
            <person name="Ming Y."/>
            <person name="Huang W."/>
            <person name="Zhang S."/>
            <person name="Huang B."/>
            <person name="Zhang Y."/>
            <person name="Qu T."/>
            <person name="Ni P."/>
            <person name="Miao G."/>
            <person name="Wang J."/>
            <person name="Wang Q."/>
            <person name="Steinberg C.E."/>
            <person name="Wang H."/>
            <person name="Li N."/>
            <person name="Qian L."/>
            <person name="Zhang G."/>
            <person name="Li Y."/>
            <person name="Yang H."/>
            <person name="Liu X."/>
            <person name="Wang J."/>
            <person name="Yin Y."/>
            <person name="Wang J."/>
        </authorList>
    </citation>
    <scope>NUCLEOTIDE SEQUENCE [LARGE SCALE GENOMIC DNA]</scope>
    <source>
        <strain evidence="3">05x7-T-G4-1.051#20</strain>
    </source>
</reference>
<feature type="compositionally biased region" description="Basic and acidic residues" evidence="2">
    <location>
        <begin position="1501"/>
        <end position="1515"/>
    </location>
</feature>
<feature type="compositionally biased region" description="Acidic residues" evidence="2">
    <location>
        <begin position="1477"/>
        <end position="1500"/>
    </location>
</feature>
<feature type="compositionally biased region" description="Polar residues" evidence="2">
    <location>
        <begin position="2052"/>
        <end position="2068"/>
    </location>
</feature>
<feature type="compositionally biased region" description="Basic and acidic residues" evidence="2">
    <location>
        <begin position="1643"/>
        <end position="1669"/>
    </location>
</feature>
<feature type="compositionally biased region" description="Polar residues" evidence="2">
    <location>
        <begin position="598"/>
        <end position="607"/>
    </location>
</feature>
<evidence type="ECO:0000256" key="2">
    <source>
        <dbReference type="SAM" id="MobiDB-lite"/>
    </source>
</evidence>
<dbReference type="InterPro" id="IPR001965">
    <property type="entry name" value="Znf_PHD"/>
</dbReference>
<feature type="compositionally biased region" description="Polar residues" evidence="2">
    <location>
        <begin position="782"/>
        <end position="793"/>
    </location>
</feature>
<feature type="region of interest" description="Disordered" evidence="2">
    <location>
        <begin position="199"/>
        <end position="268"/>
    </location>
</feature>
<feature type="compositionally biased region" description="Basic and acidic residues" evidence="2">
    <location>
        <begin position="311"/>
        <end position="375"/>
    </location>
</feature>
<feature type="compositionally biased region" description="Basic residues" evidence="2">
    <location>
        <begin position="896"/>
        <end position="906"/>
    </location>
</feature>
<feature type="region of interest" description="Disordered" evidence="2">
    <location>
        <begin position="306"/>
        <end position="1151"/>
    </location>
</feature>
<feature type="region of interest" description="Disordered" evidence="2">
    <location>
        <begin position="1258"/>
        <end position="1283"/>
    </location>
</feature>
<feature type="compositionally biased region" description="Basic residues" evidence="2">
    <location>
        <begin position="979"/>
        <end position="988"/>
    </location>
</feature>
<feature type="compositionally biased region" description="Basic and acidic residues" evidence="2">
    <location>
        <begin position="240"/>
        <end position="249"/>
    </location>
</feature>
<feature type="compositionally biased region" description="Acidic residues" evidence="2">
    <location>
        <begin position="1372"/>
        <end position="1384"/>
    </location>
</feature>
<gene>
    <name evidence="3" type="ORF">CGI_10025524</name>
</gene>
<feature type="region of interest" description="Disordered" evidence="2">
    <location>
        <begin position="1965"/>
        <end position="2263"/>
    </location>
</feature>
<dbReference type="GO" id="GO:0042393">
    <property type="term" value="F:histone binding"/>
    <property type="evidence" value="ECO:0007669"/>
    <property type="project" value="TreeGrafter"/>
</dbReference>
<feature type="region of interest" description="Disordered" evidence="2">
    <location>
        <begin position="1695"/>
        <end position="1902"/>
    </location>
</feature>
<dbReference type="InterPro" id="IPR011011">
    <property type="entry name" value="Znf_FYVE_PHD"/>
</dbReference>
<feature type="compositionally biased region" description="Basic and acidic residues" evidence="2">
    <location>
        <begin position="583"/>
        <end position="597"/>
    </location>
</feature>
<feature type="compositionally biased region" description="Acidic residues" evidence="2">
    <location>
        <begin position="1392"/>
        <end position="1417"/>
    </location>
</feature>
<feature type="compositionally biased region" description="Basic and acidic residues" evidence="2">
    <location>
        <begin position="523"/>
        <end position="550"/>
    </location>
</feature>
<dbReference type="Gene3D" id="3.30.40.10">
    <property type="entry name" value="Zinc/RING finger domain, C3HC4 (zinc finger)"/>
    <property type="match status" value="1"/>
</dbReference>
<dbReference type="HOGENOM" id="CLU_228712_0_0_1"/>
<feature type="compositionally biased region" description="Basic and acidic residues" evidence="2">
    <location>
        <begin position="1342"/>
        <end position="1354"/>
    </location>
</feature>
<feature type="compositionally biased region" description="Basic and acidic residues" evidence="2">
    <location>
        <begin position="1136"/>
        <end position="1147"/>
    </location>
</feature>
<feature type="compositionally biased region" description="Basic and acidic residues" evidence="2">
    <location>
        <begin position="846"/>
        <end position="874"/>
    </location>
</feature>
<feature type="coiled-coil region" evidence="1">
    <location>
        <begin position="1210"/>
        <end position="1237"/>
    </location>
</feature>
<feature type="compositionally biased region" description="Basic and acidic residues" evidence="2">
    <location>
        <begin position="448"/>
        <end position="477"/>
    </location>
</feature>
<dbReference type="InterPro" id="IPR028938">
    <property type="entry name" value="Rsf1-like"/>
</dbReference>
<dbReference type="CDD" id="cd15543">
    <property type="entry name" value="PHD_RSF1"/>
    <property type="match status" value="1"/>
</dbReference>
<dbReference type="GO" id="GO:0045892">
    <property type="term" value="P:negative regulation of DNA-templated transcription"/>
    <property type="evidence" value="ECO:0007669"/>
    <property type="project" value="TreeGrafter"/>
</dbReference>
<dbReference type="PANTHER" id="PTHR14296:SF16">
    <property type="entry name" value="REMODELING AND SPACING FACTOR 1"/>
    <property type="match status" value="1"/>
</dbReference>
<dbReference type="GO" id="GO:0031213">
    <property type="term" value="C:RSF complex"/>
    <property type="evidence" value="ECO:0007669"/>
    <property type="project" value="InterPro"/>
</dbReference>
<dbReference type="Pfam" id="PF00628">
    <property type="entry name" value="PHD"/>
    <property type="match status" value="1"/>
</dbReference>
<dbReference type="SMART" id="SM00249">
    <property type="entry name" value="PHD"/>
    <property type="match status" value="1"/>
</dbReference>
<dbReference type="PANTHER" id="PTHR14296">
    <property type="entry name" value="REMODELING AND SPACING FACTOR 1"/>
    <property type="match status" value="1"/>
</dbReference>
<feature type="compositionally biased region" description="Basic and acidic residues" evidence="2">
    <location>
        <begin position="2194"/>
        <end position="2234"/>
    </location>
</feature>
<feature type="compositionally biased region" description="Basic and acidic residues" evidence="2">
    <location>
        <begin position="487"/>
        <end position="515"/>
    </location>
</feature>
<feature type="compositionally biased region" description="Basic and acidic residues" evidence="2">
    <location>
        <begin position="923"/>
        <end position="932"/>
    </location>
</feature>
<feature type="region of interest" description="Disordered" evidence="2">
    <location>
        <begin position="2412"/>
        <end position="2475"/>
    </location>
</feature>
<feature type="compositionally biased region" description="Polar residues" evidence="2">
    <location>
        <begin position="1724"/>
        <end position="1747"/>
    </location>
</feature>